<keyword evidence="5" id="KW-0408">Iron</keyword>
<gene>
    <name evidence="6" type="ORF">S03H2_18939</name>
</gene>
<evidence type="ECO:0000256" key="5">
    <source>
        <dbReference type="ARBA" id="ARBA00023004"/>
    </source>
</evidence>
<keyword evidence="2" id="KW-0479">Metal-binding</keyword>
<dbReference type="PIRSF" id="PIRSF004749">
    <property type="entry name" value="Pep_def"/>
    <property type="match status" value="1"/>
</dbReference>
<dbReference type="HAMAP" id="MF_00163">
    <property type="entry name" value="Pep_deformylase"/>
    <property type="match status" value="1"/>
</dbReference>
<dbReference type="Gene3D" id="3.90.45.10">
    <property type="entry name" value="Peptide deformylase"/>
    <property type="match status" value="1"/>
</dbReference>
<dbReference type="PANTHER" id="PTHR10458:SF22">
    <property type="entry name" value="PEPTIDE DEFORMYLASE"/>
    <property type="match status" value="1"/>
</dbReference>
<dbReference type="Pfam" id="PF01327">
    <property type="entry name" value="Pep_deformylase"/>
    <property type="match status" value="1"/>
</dbReference>
<evidence type="ECO:0000256" key="1">
    <source>
        <dbReference type="ARBA" id="ARBA00010759"/>
    </source>
</evidence>
<proteinExistence type="inferred from homology"/>
<comment type="caution">
    <text evidence="6">The sequence shown here is derived from an EMBL/GenBank/DDBJ whole genome shotgun (WGS) entry which is preliminary data.</text>
</comment>
<organism evidence="6">
    <name type="scientific">marine sediment metagenome</name>
    <dbReference type="NCBI Taxonomy" id="412755"/>
    <lineage>
        <taxon>unclassified sequences</taxon>
        <taxon>metagenomes</taxon>
        <taxon>ecological metagenomes</taxon>
    </lineage>
</organism>
<accession>X1F9V1</accession>
<dbReference type="GO" id="GO:0006412">
    <property type="term" value="P:translation"/>
    <property type="evidence" value="ECO:0007669"/>
    <property type="project" value="UniProtKB-KW"/>
</dbReference>
<dbReference type="GO" id="GO:0046872">
    <property type="term" value="F:metal ion binding"/>
    <property type="evidence" value="ECO:0007669"/>
    <property type="project" value="UniProtKB-KW"/>
</dbReference>
<dbReference type="InterPro" id="IPR023635">
    <property type="entry name" value="Peptide_deformylase"/>
</dbReference>
<keyword evidence="4" id="KW-0648">Protein biosynthesis</keyword>
<name>X1F9V1_9ZZZZ</name>
<dbReference type="EMBL" id="BARU01009851">
    <property type="protein sequence ID" value="GAH42416.1"/>
    <property type="molecule type" value="Genomic_DNA"/>
</dbReference>
<comment type="similarity">
    <text evidence="1">Belongs to the polypeptide deformylase family.</text>
</comment>
<evidence type="ECO:0000256" key="2">
    <source>
        <dbReference type="ARBA" id="ARBA00022723"/>
    </source>
</evidence>
<dbReference type="PANTHER" id="PTHR10458">
    <property type="entry name" value="PEPTIDE DEFORMYLASE"/>
    <property type="match status" value="1"/>
</dbReference>
<evidence type="ECO:0008006" key="7">
    <source>
        <dbReference type="Google" id="ProtNLM"/>
    </source>
</evidence>
<protein>
    <recommendedName>
        <fullName evidence="7">Peptide deformylase</fullName>
    </recommendedName>
</protein>
<keyword evidence="3" id="KW-0378">Hydrolase</keyword>
<dbReference type="AlphaFoldDB" id="X1F9V1"/>
<reference evidence="6" key="1">
    <citation type="journal article" date="2014" name="Front. Microbiol.">
        <title>High frequency of phylogenetically diverse reductive dehalogenase-homologous genes in deep subseafloor sedimentary metagenomes.</title>
        <authorList>
            <person name="Kawai M."/>
            <person name="Futagami T."/>
            <person name="Toyoda A."/>
            <person name="Takaki Y."/>
            <person name="Nishi S."/>
            <person name="Hori S."/>
            <person name="Arai W."/>
            <person name="Tsubouchi T."/>
            <person name="Morono Y."/>
            <person name="Uchiyama I."/>
            <person name="Ito T."/>
            <person name="Fujiyama A."/>
            <person name="Inagaki F."/>
            <person name="Takami H."/>
        </authorList>
    </citation>
    <scope>NUCLEOTIDE SEQUENCE</scope>
    <source>
        <strain evidence="6">Expedition CK06-06</strain>
    </source>
</reference>
<dbReference type="FunFam" id="3.90.45.10:FF:000005">
    <property type="entry name" value="Peptide deformylase"/>
    <property type="match status" value="1"/>
</dbReference>
<dbReference type="InterPro" id="IPR036821">
    <property type="entry name" value="Peptide_deformylase_sf"/>
</dbReference>
<dbReference type="GO" id="GO:0042586">
    <property type="term" value="F:peptide deformylase activity"/>
    <property type="evidence" value="ECO:0007669"/>
    <property type="project" value="InterPro"/>
</dbReference>
<evidence type="ECO:0000256" key="4">
    <source>
        <dbReference type="ARBA" id="ARBA00022917"/>
    </source>
</evidence>
<dbReference type="SUPFAM" id="SSF56420">
    <property type="entry name" value="Peptide deformylase"/>
    <property type="match status" value="1"/>
</dbReference>
<dbReference type="CDD" id="cd00487">
    <property type="entry name" value="Pep_deformylase"/>
    <property type="match status" value="1"/>
</dbReference>
<sequence length="185" mass="20850">MLTGANPNLMSAAPMTLFPIITIPDPVLRKVAIPVERTDHELRRLADDMLATMYDAPGIGLAAPQIGISRRLIVMDPAKDDAPKTPLIMVNPEIVTHSDELRLYEEGCLSIPDFTAEVERPARVRVAFLDHKGKKQEKEFADIWATLVQHEIDHLNGVLFIDYLSRLKRDMVVKRFTKTKRAEAL</sequence>
<dbReference type="NCBIfam" id="TIGR00079">
    <property type="entry name" value="pept_deformyl"/>
    <property type="match status" value="1"/>
</dbReference>
<evidence type="ECO:0000313" key="6">
    <source>
        <dbReference type="EMBL" id="GAH42416.1"/>
    </source>
</evidence>
<evidence type="ECO:0000256" key="3">
    <source>
        <dbReference type="ARBA" id="ARBA00022801"/>
    </source>
</evidence>
<dbReference type="PRINTS" id="PR01576">
    <property type="entry name" value="PDEFORMYLASE"/>
</dbReference>
<dbReference type="NCBIfam" id="NF001159">
    <property type="entry name" value="PRK00150.1-3"/>
    <property type="match status" value="1"/>
</dbReference>